<evidence type="ECO:0000256" key="5">
    <source>
        <dbReference type="ARBA" id="ARBA00023315"/>
    </source>
</evidence>
<feature type="domain" description="UDP N-acetylglucosamine O-acyltransferase C-terminal" evidence="6">
    <location>
        <begin position="176"/>
        <end position="256"/>
    </location>
</feature>
<dbReference type="AlphaFoldDB" id="A0A948RVD9"/>
<dbReference type="Gene3D" id="2.160.10.10">
    <property type="entry name" value="Hexapeptide repeat proteins"/>
    <property type="match status" value="1"/>
</dbReference>
<dbReference type="InterPro" id="IPR010137">
    <property type="entry name" value="Lipid_A_LpxA"/>
</dbReference>
<organism evidence="7 8">
    <name type="scientific">Eiseniibacteriota bacterium</name>
    <dbReference type="NCBI Taxonomy" id="2212470"/>
    <lineage>
        <taxon>Bacteria</taxon>
        <taxon>Candidatus Eiseniibacteriota</taxon>
    </lineage>
</organism>
<accession>A0A948RVD9</accession>
<evidence type="ECO:0000256" key="3">
    <source>
        <dbReference type="ARBA" id="ARBA00022679"/>
    </source>
</evidence>
<comment type="caution">
    <text evidence="7">The sequence shown here is derived from an EMBL/GenBank/DDBJ whole genome shotgun (WGS) entry which is preliminary data.</text>
</comment>
<dbReference type="InterPro" id="IPR001451">
    <property type="entry name" value="Hexapep"/>
</dbReference>
<sequence>MGVVIDLAAQVSVKAELGENVRIGPNCYVGPHVVLGDGCWLQSMVRIDGWTTVGKDCRFFHGAVVGSEPQDLKFKGGPTRLRVGNSCVFREYCTINRATFEGEETALGDRNLIMAYAHIAHNCQVHSDVILGNSVNLAGHVTVEDFAIISGVTPVHQFTRIGQHCIIGGGSRVPKDVAPFVKAAGNPLRNYGLNSVGLQRRGFSPEVQAALKKVYRIFFRSGLRVEEALKRIRTELPNFPEAEAFCHFAETSKRGITR</sequence>
<dbReference type="GO" id="GO:0008780">
    <property type="term" value="F:acyl-[acyl-carrier-protein]-UDP-N-acetylglucosamine O-acyltransferase activity"/>
    <property type="evidence" value="ECO:0007669"/>
    <property type="project" value="UniProtKB-EC"/>
</dbReference>
<protein>
    <submittedName>
        <fullName evidence="7">Acyl-ACP--UDP-N-acetylglucosamine O-acyltransferase</fullName>
        <ecNumber evidence="7">2.3.1.129</ecNumber>
    </submittedName>
</protein>
<dbReference type="CDD" id="cd03351">
    <property type="entry name" value="LbH_UDP-GlcNAc_AT"/>
    <property type="match status" value="1"/>
</dbReference>
<proteinExistence type="predicted"/>
<dbReference type="Pfam" id="PF00132">
    <property type="entry name" value="Hexapep"/>
    <property type="match status" value="2"/>
</dbReference>
<evidence type="ECO:0000256" key="2">
    <source>
        <dbReference type="ARBA" id="ARBA00022556"/>
    </source>
</evidence>
<evidence type="ECO:0000256" key="4">
    <source>
        <dbReference type="ARBA" id="ARBA00023098"/>
    </source>
</evidence>
<dbReference type="Proteomes" id="UP000777784">
    <property type="component" value="Unassembled WGS sequence"/>
</dbReference>
<dbReference type="InterPro" id="IPR037157">
    <property type="entry name" value="Acetyltransf_C_sf"/>
</dbReference>
<dbReference type="EMBL" id="JAHJDP010000028">
    <property type="protein sequence ID" value="MBU2690268.1"/>
    <property type="molecule type" value="Genomic_DNA"/>
</dbReference>
<keyword evidence="1" id="KW-0444">Lipid biosynthesis</keyword>
<dbReference type="InterPro" id="IPR029098">
    <property type="entry name" value="Acetyltransf_C"/>
</dbReference>
<dbReference type="PANTHER" id="PTHR43480:SF1">
    <property type="entry name" value="ACYL-[ACYL-CARRIER-PROTEIN]--UDP-N-ACETYLGLUCOSAMINE O-ACYLTRANSFERASE, MITOCHONDRIAL-RELATED"/>
    <property type="match status" value="1"/>
</dbReference>
<dbReference type="SUPFAM" id="SSF51161">
    <property type="entry name" value="Trimeric LpxA-like enzymes"/>
    <property type="match status" value="1"/>
</dbReference>
<name>A0A948RVD9_UNCEI</name>
<evidence type="ECO:0000259" key="6">
    <source>
        <dbReference type="Pfam" id="PF13720"/>
    </source>
</evidence>
<keyword evidence="4" id="KW-0443">Lipid metabolism</keyword>
<keyword evidence="3 7" id="KW-0808">Transferase</keyword>
<evidence type="ECO:0000313" key="8">
    <source>
        <dbReference type="Proteomes" id="UP000777784"/>
    </source>
</evidence>
<gene>
    <name evidence="7" type="primary">lpxA</name>
    <name evidence="7" type="ORF">KJ970_05010</name>
</gene>
<dbReference type="EC" id="2.3.1.129" evidence="7"/>
<dbReference type="Gene3D" id="1.20.1180.10">
    <property type="entry name" value="Udp N-acetylglucosamine O-acyltransferase, C-terminal domain"/>
    <property type="match status" value="1"/>
</dbReference>
<keyword evidence="2" id="KW-0441">Lipid A biosynthesis</keyword>
<keyword evidence="5 7" id="KW-0012">Acyltransferase</keyword>
<dbReference type="GO" id="GO:0016020">
    <property type="term" value="C:membrane"/>
    <property type="evidence" value="ECO:0007669"/>
    <property type="project" value="GOC"/>
</dbReference>
<dbReference type="NCBIfam" id="TIGR01852">
    <property type="entry name" value="lipid_A_lpxA"/>
    <property type="match status" value="1"/>
</dbReference>
<dbReference type="GO" id="GO:0009245">
    <property type="term" value="P:lipid A biosynthetic process"/>
    <property type="evidence" value="ECO:0007669"/>
    <property type="project" value="UniProtKB-KW"/>
</dbReference>
<evidence type="ECO:0000313" key="7">
    <source>
        <dbReference type="EMBL" id="MBU2690268.1"/>
    </source>
</evidence>
<reference evidence="7" key="1">
    <citation type="submission" date="2021-05" db="EMBL/GenBank/DDBJ databases">
        <title>Energy efficiency and biological interactions define the core microbiome of deep oligotrophic groundwater.</title>
        <authorList>
            <person name="Mehrshad M."/>
            <person name="Lopez-Fernandez M."/>
            <person name="Bell E."/>
            <person name="Bernier-Latmani R."/>
            <person name="Bertilsson S."/>
            <person name="Dopson M."/>
        </authorList>
    </citation>
    <scope>NUCLEOTIDE SEQUENCE</scope>
    <source>
        <strain evidence="7">Modern_marine.mb.64</strain>
    </source>
</reference>
<dbReference type="PIRSF" id="PIRSF000456">
    <property type="entry name" value="UDP-GlcNAc_acltr"/>
    <property type="match status" value="1"/>
</dbReference>
<dbReference type="NCBIfam" id="NF003657">
    <property type="entry name" value="PRK05289.1"/>
    <property type="match status" value="1"/>
</dbReference>
<dbReference type="Pfam" id="PF13720">
    <property type="entry name" value="Acetyltransf_11"/>
    <property type="match status" value="1"/>
</dbReference>
<dbReference type="InterPro" id="IPR011004">
    <property type="entry name" value="Trimer_LpxA-like_sf"/>
</dbReference>
<dbReference type="PANTHER" id="PTHR43480">
    <property type="entry name" value="ACYL-[ACYL-CARRIER-PROTEIN]--UDP-N-ACETYLGLUCOSAMINE O-ACYLTRANSFERASE"/>
    <property type="match status" value="1"/>
</dbReference>
<evidence type="ECO:0000256" key="1">
    <source>
        <dbReference type="ARBA" id="ARBA00022516"/>
    </source>
</evidence>